<dbReference type="PANTHER" id="PTHR42895:SF1">
    <property type="entry name" value="IRON-SULFUR CLUSTER PROTEIN"/>
    <property type="match status" value="1"/>
</dbReference>
<gene>
    <name evidence="2" type="ORF">ASZ90_017875</name>
</gene>
<evidence type="ECO:0000313" key="2">
    <source>
        <dbReference type="EMBL" id="KUG04736.1"/>
    </source>
</evidence>
<feature type="domain" description="2Fe-2S ferredoxin-type" evidence="1">
    <location>
        <begin position="5"/>
        <end position="99"/>
    </location>
</feature>
<dbReference type="InterPro" id="IPR043129">
    <property type="entry name" value="ATPase_NBD"/>
</dbReference>
<reference evidence="2" key="1">
    <citation type="journal article" date="2015" name="Proc. Natl. Acad. Sci. U.S.A.">
        <title>Networks of energetic and metabolic interactions define dynamics in microbial communities.</title>
        <authorList>
            <person name="Embree M."/>
            <person name="Liu J.K."/>
            <person name="Al-Bassam M.M."/>
            <person name="Zengler K."/>
        </authorList>
    </citation>
    <scope>NUCLEOTIDE SEQUENCE</scope>
</reference>
<dbReference type="AlphaFoldDB" id="A0A0W8E814"/>
<dbReference type="InterPro" id="IPR012675">
    <property type="entry name" value="Beta-grasp_dom_sf"/>
</dbReference>
<accession>A0A0W8E814</accession>
<dbReference type="InterPro" id="IPR027980">
    <property type="entry name" value="RACo_C"/>
</dbReference>
<dbReference type="Pfam" id="PF14574">
    <property type="entry name" value="RACo_C_ter"/>
    <property type="match status" value="1"/>
</dbReference>
<dbReference type="PANTHER" id="PTHR42895">
    <property type="entry name" value="IRON-SULFUR CLUSTER-BINDING PROTEIN-RELATED"/>
    <property type="match status" value="1"/>
</dbReference>
<dbReference type="CDD" id="cd00207">
    <property type="entry name" value="fer2"/>
    <property type="match status" value="1"/>
</dbReference>
<dbReference type="GO" id="GO:0032259">
    <property type="term" value="P:methylation"/>
    <property type="evidence" value="ECO:0007669"/>
    <property type="project" value="UniProtKB-KW"/>
</dbReference>
<dbReference type="Gene3D" id="3.30.420.480">
    <property type="entry name" value="Domain of unknown function (DUF4445)"/>
    <property type="match status" value="1"/>
</dbReference>
<dbReference type="GO" id="GO:0008168">
    <property type="term" value="F:methyltransferase activity"/>
    <property type="evidence" value="ECO:0007669"/>
    <property type="project" value="UniProtKB-KW"/>
</dbReference>
<comment type="caution">
    <text evidence="2">The sequence shown here is derived from an EMBL/GenBank/DDBJ whole genome shotgun (WGS) entry which is preliminary data.</text>
</comment>
<dbReference type="InterPro" id="IPR052911">
    <property type="entry name" value="Corrinoid_activation_enz"/>
</dbReference>
<organism evidence="2">
    <name type="scientific">hydrocarbon metagenome</name>
    <dbReference type="NCBI Taxonomy" id="938273"/>
    <lineage>
        <taxon>unclassified sequences</taxon>
        <taxon>metagenomes</taxon>
        <taxon>ecological metagenomes</taxon>
    </lineage>
</organism>
<dbReference type="SUPFAM" id="SSF54292">
    <property type="entry name" value="2Fe-2S ferredoxin-like"/>
    <property type="match status" value="1"/>
</dbReference>
<proteinExistence type="predicted"/>
<sequence>MKEKLKIRVVNSDGKEYVLWTLSGKRLWDSLVDNGLDIGGICAGNNVCGKCKVRVEGETNPISDAEREHLLPDEIREGFRLACYCNVHSPLTVYIDNVGQDLNHKDIYSVFRPLGIPLIEVKQIFIPGIDKENPVSIHHRLRKALAAYSLELSIDNLAFLFRLDRAGRPAMELNALVYPGNRIKFIGPKQSRVFGIAVDIGTTTIFASLLDLQKRKAAAVISKSNLQKTYGADIISRLSYCMGNDDGMKTLHQVLINSINICIEELIDEISITEQDIFAFSVAGNPVMLHFFLGLSPAGFAAAPYVGVFNDEIICPARQLGLKSAQEAECYILPQIGGFVGADTIAALLSIPENDDHTYLLVDIGTNGEVVLSKKGQMWAASAAAGPAFEGGGITCGMRAGEGAIDRVYLDQDGQLQFNILGHNSPRGICGSAVIDLVSCLLEKGLIDTNGIIRTSDLNQYIGENGSQRDEIVLMPGKETGNGLKISINQEDIRQIQLAKAAIRSAIDILLDEAGIEYQELDYIYLAGSFGNYINPVSALKIGMLPPVPTALIKNAGNAAGQGVTEVLLSHPAWERAKILRDRVKHIELADRTGFQELFLSRLNF</sequence>
<keyword evidence="2" id="KW-0808">Transferase</keyword>
<protein>
    <submittedName>
        <fullName evidence="2">Methyltransferase corrinoid activation protein</fullName>
    </submittedName>
</protein>
<keyword evidence="2" id="KW-0489">Methyltransferase</keyword>
<dbReference type="EMBL" id="LNQE01001842">
    <property type="protein sequence ID" value="KUG04736.1"/>
    <property type="molecule type" value="Genomic_DNA"/>
</dbReference>
<dbReference type="SUPFAM" id="SSF53067">
    <property type="entry name" value="Actin-like ATPase domain"/>
    <property type="match status" value="1"/>
</dbReference>
<evidence type="ECO:0000259" key="1">
    <source>
        <dbReference type="PROSITE" id="PS51085"/>
    </source>
</evidence>
<dbReference type="InterPro" id="IPR041414">
    <property type="entry name" value="Raco-like_middle"/>
</dbReference>
<dbReference type="Pfam" id="PF17651">
    <property type="entry name" value="Raco_middle"/>
    <property type="match status" value="1"/>
</dbReference>
<name>A0A0W8E814_9ZZZZ</name>
<dbReference type="PROSITE" id="PS51085">
    <property type="entry name" value="2FE2S_FER_2"/>
    <property type="match status" value="1"/>
</dbReference>
<dbReference type="Gene3D" id="3.10.20.30">
    <property type="match status" value="1"/>
</dbReference>
<dbReference type="Pfam" id="PF00111">
    <property type="entry name" value="Fer2"/>
    <property type="match status" value="1"/>
</dbReference>
<dbReference type="GO" id="GO:0051536">
    <property type="term" value="F:iron-sulfur cluster binding"/>
    <property type="evidence" value="ECO:0007669"/>
    <property type="project" value="InterPro"/>
</dbReference>
<dbReference type="InterPro" id="IPR001041">
    <property type="entry name" value="2Fe-2S_ferredoxin-type"/>
</dbReference>
<dbReference type="InterPro" id="IPR042259">
    <property type="entry name" value="Raco-like_middle_sf"/>
</dbReference>
<dbReference type="InterPro" id="IPR036010">
    <property type="entry name" value="2Fe-2S_ferredoxin-like_sf"/>
</dbReference>